<dbReference type="CDD" id="cd23992">
    <property type="entry name" value="PBP_GOBP"/>
    <property type="match status" value="1"/>
</dbReference>
<evidence type="ECO:0000256" key="3">
    <source>
        <dbReference type="ARBA" id="ARBA00022525"/>
    </source>
</evidence>
<dbReference type="PANTHER" id="PTHR11857:SF43">
    <property type="entry name" value="GEO07291P1-RELATED"/>
    <property type="match status" value="1"/>
</dbReference>
<protein>
    <submittedName>
        <fullName evidence="7">General odorant-binding protein 83a-like</fullName>
    </submittedName>
</protein>
<keyword evidence="6" id="KW-1185">Reference proteome</keyword>
<dbReference type="InterPro" id="IPR006170">
    <property type="entry name" value="PBP/GOBP"/>
</dbReference>
<evidence type="ECO:0000256" key="2">
    <source>
        <dbReference type="ARBA" id="ARBA00008098"/>
    </source>
</evidence>
<dbReference type="PANTHER" id="PTHR11857">
    <property type="entry name" value="ODORANT BINDING PROTEIN-RELATED"/>
    <property type="match status" value="1"/>
</dbReference>
<keyword evidence="4 5" id="KW-0732">Signal</keyword>
<evidence type="ECO:0000313" key="6">
    <source>
        <dbReference type="Proteomes" id="UP000695000"/>
    </source>
</evidence>
<dbReference type="Proteomes" id="UP000695000">
    <property type="component" value="Unplaced"/>
</dbReference>
<organism evidence="6 7">
    <name type="scientific">Nicrophorus vespilloides</name>
    <name type="common">Boreal carrion beetle</name>
    <dbReference type="NCBI Taxonomy" id="110193"/>
    <lineage>
        <taxon>Eukaryota</taxon>
        <taxon>Metazoa</taxon>
        <taxon>Ecdysozoa</taxon>
        <taxon>Arthropoda</taxon>
        <taxon>Hexapoda</taxon>
        <taxon>Insecta</taxon>
        <taxon>Pterygota</taxon>
        <taxon>Neoptera</taxon>
        <taxon>Endopterygota</taxon>
        <taxon>Coleoptera</taxon>
        <taxon>Polyphaga</taxon>
        <taxon>Staphyliniformia</taxon>
        <taxon>Silphidae</taxon>
        <taxon>Nicrophorinae</taxon>
        <taxon>Nicrophorus</taxon>
    </lineage>
</organism>
<dbReference type="Gene3D" id="1.10.238.20">
    <property type="entry name" value="Pheromone/general odorant binding protein domain"/>
    <property type="match status" value="1"/>
</dbReference>
<name>A0ABM1N444_NICVS</name>
<gene>
    <name evidence="7" type="primary">LOC108566290</name>
</gene>
<comment type="similarity">
    <text evidence="2">Belongs to the PBP/GOBP family.</text>
</comment>
<dbReference type="Pfam" id="PF01395">
    <property type="entry name" value="PBP_GOBP"/>
    <property type="match status" value="1"/>
</dbReference>
<evidence type="ECO:0000256" key="5">
    <source>
        <dbReference type="SAM" id="SignalP"/>
    </source>
</evidence>
<keyword evidence="3" id="KW-0964">Secreted</keyword>
<proteinExistence type="inferred from homology"/>
<comment type="subcellular location">
    <subcellularLocation>
        <location evidence="1">Secreted</location>
    </subcellularLocation>
</comment>
<feature type="signal peptide" evidence="5">
    <location>
        <begin position="1"/>
        <end position="20"/>
    </location>
</feature>
<dbReference type="GeneID" id="108566290"/>
<dbReference type="SMART" id="SM00708">
    <property type="entry name" value="PhBP"/>
    <property type="match status" value="1"/>
</dbReference>
<dbReference type="InterPro" id="IPR036728">
    <property type="entry name" value="PBP_GOBP_sf"/>
</dbReference>
<evidence type="ECO:0000256" key="4">
    <source>
        <dbReference type="ARBA" id="ARBA00022729"/>
    </source>
</evidence>
<dbReference type="RefSeq" id="XP_017781594.1">
    <property type="nucleotide sequence ID" value="XM_017926105.1"/>
</dbReference>
<reference evidence="7" key="1">
    <citation type="submission" date="2025-08" db="UniProtKB">
        <authorList>
            <consortium name="RefSeq"/>
        </authorList>
    </citation>
    <scope>IDENTIFICATION</scope>
    <source>
        <tissue evidence="7">Whole Larva</tissue>
    </source>
</reference>
<accession>A0ABM1N444</accession>
<feature type="chain" id="PRO_5046371750" evidence="5">
    <location>
        <begin position="21"/>
        <end position="135"/>
    </location>
</feature>
<dbReference type="SUPFAM" id="SSF47565">
    <property type="entry name" value="Insect pheromone/odorant-binding proteins"/>
    <property type="match status" value="1"/>
</dbReference>
<evidence type="ECO:0000313" key="7">
    <source>
        <dbReference type="RefSeq" id="XP_017781594.1"/>
    </source>
</evidence>
<sequence>MNTATLLLVFILGAINAAYAGLDENLAKALHAKCIEETGADEERIPNALKGEFPDDPKFKCYIKCITVNFGAMAEDGKVTFTDDIKKQLPDDIAEPISKMVNTCKNKLKSEDVCERAYELHKCVYDIDPTKYFLF</sequence>
<evidence type="ECO:0000256" key="1">
    <source>
        <dbReference type="ARBA" id="ARBA00004613"/>
    </source>
</evidence>